<organism evidence="2 3">
    <name type="scientific">Lasallia pustulata</name>
    <dbReference type="NCBI Taxonomy" id="136370"/>
    <lineage>
        <taxon>Eukaryota</taxon>
        <taxon>Fungi</taxon>
        <taxon>Dikarya</taxon>
        <taxon>Ascomycota</taxon>
        <taxon>Pezizomycotina</taxon>
        <taxon>Lecanoromycetes</taxon>
        <taxon>OSLEUM clade</taxon>
        <taxon>Umbilicariomycetidae</taxon>
        <taxon>Umbilicariales</taxon>
        <taxon>Umbilicariaceae</taxon>
        <taxon>Lasallia</taxon>
    </lineage>
</organism>
<feature type="region of interest" description="Disordered" evidence="1">
    <location>
        <begin position="129"/>
        <end position="181"/>
    </location>
</feature>
<reference evidence="3" key="1">
    <citation type="submission" date="2017-03" db="EMBL/GenBank/DDBJ databases">
        <authorList>
            <person name="Sharma R."/>
            <person name="Thines M."/>
        </authorList>
    </citation>
    <scope>NUCLEOTIDE SEQUENCE [LARGE SCALE GENOMIC DNA]</scope>
</reference>
<evidence type="ECO:0000256" key="1">
    <source>
        <dbReference type="SAM" id="MobiDB-lite"/>
    </source>
</evidence>
<name>A0A1W5D5F4_9LECA</name>
<feature type="region of interest" description="Disordered" evidence="1">
    <location>
        <begin position="11"/>
        <end position="55"/>
    </location>
</feature>
<evidence type="ECO:0000313" key="3">
    <source>
        <dbReference type="Proteomes" id="UP000192927"/>
    </source>
</evidence>
<keyword evidence="3" id="KW-1185">Reference proteome</keyword>
<evidence type="ECO:0000313" key="2">
    <source>
        <dbReference type="EMBL" id="SLM38353.1"/>
    </source>
</evidence>
<accession>A0A1W5D5F4</accession>
<proteinExistence type="predicted"/>
<dbReference type="EMBL" id="FWEW01002370">
    <property type="protein sequence ID" value="SLM38353.1"/>
    <property type="molecule type" value="Genomic_DNA"/>
</dbReference>
<feature type="compositionally biased region" description="Low complexity" evidence="1">
    <location>
        <begin position="22"/>
        <end position="41"/>
    </location>
</feature>
<protein>
    <submittedName>
        <fullName evidence="2">Uncharacterized protein</fullName>
    </submittedName>
</protein>
<dbReference type="Proteomes" id="UP000192927">
    <property type="component" value="Unassembled WGS sequence"/>
</dbReference>
<sequence length="235" mass="25079">MISSPNLIIHSSHIPQPPAAPIPSASHPSTSTPNPTTNAQPLMSAPQPNPSDRASFARAQHTLSLSLLIACPLLLLLPPRKLDLYTFSLSTAWLVSANHVVGERSGRGILGNLGETRWVRGDVGKEREARGGVAAQKKIERPTGGADGDTATGLHAGSRSGKKEEEEEEGGMAGLTKRLWMGGEKEGWKERRVREEREGLSEGKGYAGLILDQIREVGRWGKGGDEGKEDGKGEG</sequence>
<dbReference type="AlphaFoldDB" id="A0A1W5D5F4"/>